<feature type="compositionally biased region" description="Basic and acidic residues" evidence="1">
    <location>
        <begin position="73"/>
        <end position="82"/>
    </location>
</feature>
<feature type="region of interest" description="Disordered" evidence="1">
    <location>
        <begin position="41"/>
        <end position="82"/>
    </location>
</feature>
<feature type="compositionally biased region" description="Acidic residues" evidence="1">
    <location>
        <begin position="48"/>
        <end position="63"/>
    </location>
</feature>
<dbReference type="EMBL" id="SGWQ01000009">
    <property type="protein sequence ID" value="RZS34272.1"/>
    <property type="molecule type" value="Genomic_DNA"/>
</dbReference>
<name>A0A4Q7KGA6_9PSEU</name>
<keyword evidence="3" id="KW-1185">Reference proteome</keyword>
<evidence type="ECO:0000256" key="1">
    <source>
        <dbReference type="SAM" id="MobiDB-lite"/>
    </source>
</evidence>
<comment type="caution">
    <text evidence="2">The sequence shown here is derived from an EMBL/GenBank/DDBJ whole genome shotgun (WGS) entry which is preliminary data.</text>
</comment>
<dbReference type="OrthoDB" id="3699707at2"/>
<protein>
    <submittedName>
        <fullName evidence="2">Uncharacterized protein</fullName>
    </submittedName>
</protein>
<sequence>MDWTIEAVRAEVDYRHEGLHKDGARWRNEYRRGRSSWWRRLHRHGDDGSGDESDNGGEGEEGSELWPGADVVAGDRGHPRAA</sequence>
<dbReference type="Proteomes" id="UP000294257">
    <property type="component" value="Unassembled WGS sequence"/>
</dbReference>
<proteinExistence type="predicted"/>
<evidence type="ECO:0000313" key="3">
    <source>
        <dbReference type="Proteomes" id="UP000294257"/>
    </source>
</evidence>
<dbReference type="RefSeq" id="WP_130346603.1">
    <property type="nucleotide sequence ID" value="NZ_SGWQ01000009.1"/>
</dbReference>
<organism evidence="2 3">
    <name type="scientific">Herbihabitans rhizosphaerae</name>
    <dbReference type="NCBI Taxonomy" id="1872711"/>
    <lineage>
        <taxon>Bacteria</taxon>
        <taxon>Bacillati</taxon>
        <taxon>Actinomycetota</taxon>
        <taxon>Actinomycetes</taxon>
        <taxon>Pseudonocardiales</taxon>
        <taxon>Pseudonocardiaceae</taxon>
        <taxon>Herbihabitans</taxon>
    </lineage>
</organism>
<gene>
    <name evidence="2" type="ORF">EV193_10959</name>
</gene>
<accession>A0A4Q7KGA6</accession>
<dbReference type="AlphaFoldDB" id="A0A4Q7KGA6"/>
<evidence type="ECO:0000313" key="2">
    <source>
        <dbReference type="EMBL" id="RZS34272.1"/>
    </source>
</evidence>
<reference evidence="2 3" key="1">
    <citation type="submission" date="2019-02" db="EMBL/GenBank/DDBJ databases">
        <title>Genomic Encyclopedia of Type Strains, Phase IV (KMG-IV): sequencing the most valuable type-strain genomes for metagenomic binning, comparative biology and taxonomic classification.</title>
        <authorList>
            <person name="Goeker M."/>
        </authorList>
    </citation>
    <scope>NUCLEOTIDE SEQUENCE [LARGE SCALE GENOMIC DNA]</scope>
    <source>
        <strain evidence="2 3">DSM 101727</strain>
    </source>
</reference>